<dbReference type="EMBL" id="QXGD01001800">
    <property type="protein sequence ID" value="KAE9198836.1"/>
    <property type="molecule type" value="Genomic_DNA"/>
</dbReference>
<proteinExistence type="predicted"/>
<reference evidence="1 2" key="1">
    <citation type="submission" date="2018-08" db="EMBL/GenBank/DDBJ databases">
        <title>Genomic investigation of the strawberry pathogen Phytophthora fragariae indicates pathogenicity is determined by transcriptional variation in three key races.</title>
        <authorList>
            <person name="Adams T.M."/>
            <person name="Armitage A.D."/>
            <person name="Sobczyk M.K."/>
            <person name="Bates H.J."/>
            <person name="Dunwell J.M."/>
            <person name="Nellist C.F."/>
            <person name="Harrison R.J."/>
        </authorList>
    </citation>
    <scope>NUCLEOTIDE SEQUENCE [LARGE SCALE GENOMIC DNA]</scope>
    <source>
        <strain evidence="1 2">BC-1</strain>
    </source>
</reference>
<accession>A0A6A3X9N9</accession>
<sequence length="92" mass="10066">MEWCASGETRVEAVAKELPMHLSNLLLWPAAGHEKTSSCELLLVQTEFASRQSLRIAVHNIIATSPPKGASTIGFRKLCGNYRSPFPGSECH</sequence>
<organism evidence="1 2">
    <name type="scientific">Phytophthora fragariae</name>
    <dbReference type="NCBI Taxonomy" id="53985"/>
    <lineage>
        <taxon>Eukaryota</taxon>
        <taxon>Sar</taxon>
        <taxon>Stramenopiles</taxon>
        <taxon>Oomycota</taxon>
        <taxon>Peronosporomycetes</taxon>
        <taxon>Peronosporales</taxon>
        <taxon>Peronosporaceae</taxon>
        <taxon>Phytophthora</taxon>
    </lineage>
</organism>
<comment type="caution">
    <text evidence="1">The sequence shown here is derived from an EMBL/GenBank/DDBJ whole genome shotgun (WGS) entry which is preliminary data.</text>
</comment>
<protein>
    <submittedName>
        <fullName evidence="1">Uncharacterized protein</fullName>
    </submittedName>
</protein>
<evidence type="ECO:0000313" key="2">
    <source>
        <dbReference type="Proteomes" id="UP000440367"/>
    </source>
</evidence>
<name>A0A6A3X9N9_9STRA</name>
<dbReference type="Proteomes" id="UP000440367">
    <property type="component" value="Unassembled WGS sequence"/>
</dbReference>
<dbReference type="AlphaFoldDB" id="A0A6A3X9N9"/>
<evidence type="ECO:0000313" key="1">
    <source>
        <dbReference type="EMBL" id="KAE9198836.1"/>
    </source>
</evidence>
<gene>
    <name evidence="1" type="ORF">PF002_g22320</name>
</gene>